<dbReference type="GO" id="GO:0046872">
    <property type="term" value="F:metal ion binding"/>
    <property type="evidence" value="ECO:0007669"/>
    <property type="project" value="UniProtKB-KW"/>
</dbReference>
<keyword evidence="8" id="KW-0288">FMN</keyword>
<reference evidence="10 11" key="1">
    <citation type="submission" date="2011-11" db="EMBL/GenBank/DDBJ databases">
        <title>Improved High-Quality Draft sequence of Beggiatoa alba B18lD.</title>
        <authorList>
            <consortium name="US DOE Joint Genome Institute"/>
            <person name="Lucas S."/>
            <person name="Han J."/>
            <person name="Lapidus A."/>
            <person name="Cheng J.-F."/>
            <person name="Goodwin L."/>
            <person name="Pitluck S."/>
            <person name="Peters L."/>
            <person name="Mikhailova N."/>
            <person name="Held B."/>
            <person name="Detter J.C."/>
            <person name="Han C."/>
            <person name="Tapia R."/>
            <person name="Land M."/>
            <person name="Hauser L."/>
            <person name="Kyrpides N."/>
            <person name="Ivanova N."/>
            <person name="Pagani I."/>
            <person name="Samuel K."/>
            <person name="Teske A."/>
            <person name="Mueller J."/>
            <person name="Woyke T."/>
        </authorList>
    </citation>
    <scope>NUCLEOTIDE SEQUENCE [LARGE SCALE GENOMIC DNA]</scope>
    <source>
        <strain evidence="10 11">B18LD</strain>
    </source>
</reference>
<keyword evidence="8" id="KW-0479">Metal-binding</keyword>
<comment type="cofactor">
    <cofactor evidence="8">
        <name>heme b</name>
        <dbReference type="ChEBI" id="CHEBI:60344"/>
    </cofactor>
    <text evidence="8">Binds 1 heme b (iron(II)-protoporphyrin IX) group per subunit.</text>
</comment>
<dbReference type="AlphaFoldDB" id="I3CHE0"/>
<keyword evidence="2 8" id="KW-0813">Transport</keyword>
<feature type="domain" description="Ferric oxidoreductase" evidence="9">
    <location>
        <begin position="47"/>
        <end position="161"/>
    </location>
</feature>
<dbReference type="PANTHER" id="PTHR36964:SF1">
    <property type="entry name" value="PROTEIN-METHIONINE-SULFOXIDE REDUCTASE HEME-BINDING SUBUNIT MSRQ"/>
    <property type="match status" value="1"/>
</dbReference>
<protein>
    <recommendedName>
        <fullName evidence="8">Protein-methionine-sulfoxide reductase heme-binding subunit MsrQ</fullName>
    </recommendedName>
    <alternativeName>
        <fullName evidence="8">Flavocytochrome MsrQ</fullName>
    </alternativeName>
</protein>
<feature type="transmembrane region" description="Helical" evidence="8">
    <location>
        <begin position="17"/>
        <end position="37"/>
    </location>
</feature>
<keyword evidence="11" id="KW-1185">Reference proteome</keyword>
<evidence type="ECO:0000256" key="3">
    <source>
        <dbReference type="ARBA" id="ARBA00022617"/>
    </source>
</evidence>
<organism evidence="10 11">
    <name type="scientific">Beggiatoa alba B18LD</name>
    <dbReference type="NCBI Taxonomy" id="395493"/>
    <lineage>
        <taxon>Bacteria</taxon>
        <taxon>Pseudomonadati</taxon>
        <taxon>Pseudomonadota</taxon>
        <taxon>Gammaproteobacteria</taxon>
        <taxon>Thiotrichales</taxon>
        <taxon>Thiotrichaceae</taxon>
        <taxon>Beggiatoa</taxon>
    </lineage>
</organism>
<evidence type="ECO:0000256" key="8">
    <source>
        <dbReference type="HAMAP-Rule" id="MF_01207"/>
    </source>
</evidence>
<keyword evidence="8" id="KW-0285">Flavoprotein</keyword>
<keyword evidence="8" id="KW-1003">Cell membrane</keyword>
<dbReference type="GO" id="GO:0016679">
    <property type="term" value="F:oxidoreductase activity, acting on diphenols and related substances as donors"/>
    <property type="evidence" value="ECO:0007669"/>
    <property type="project" value="TreeGrafter"/>
</dbReference>
<comment type="similarity">
    <text evidence="8">Belongs to the MsrQ family.</text>
</comment>
<dbReference type="OrthoDB" id="9788328at2"/>
<dbReference type="Pfam" id="PF01794">
    <property type="entry name" value="Ferric_reduct"/>
    <property type="match status" value="1"/>
</dbReference>
<dbReference type="EMBL" id="JH600070">
    <property type="protein sequence ID" value="EIJ43033.1"/>
    <property type="molecule type" value="Genomic_DNA"/>
</dbReference>
<keyword evidence="3 8" id="KW-0349">Heme</keyword>
<accession>I3CHE0</accession>
<keyword evidence="5 8" id="KW-1133">Transmembrane helix</keyword>
<dbReference type="GO" id="GO:0005886">
    <property type="term" value="C:plasma membrane"/>
    <property type="evidence" value="ECO:0007669"/>
    <property type="project" value="UniProtKB-SubCell"/>
</dbReference>
<comment type="function">
    <text evidence="8">Part of the MsrPQ system that repairs oxidized periplasmic proteins containing methionine sulfoxide residues (Met-O), using respiratory chain electrons. Thus protects these proteins from oxidative-stress damage caused by reactive species of oxygen and chlorine generated by the host defense mechanisms. MsrPQ is essential for the maintenance of envelope integrity under bleach stress, rescuing a wide series of structurally unrelated periplasmic proteins from methionine oxidation. MsrQ provides electrons for reduction to the reductase catalytic subunit MsrP, using the quinone pool of the respiratory chain.</text>
</comment>
<evidence type="ECO:0000313" key="11">
    <source>
        <dbReference type="Proteomes" id="UP000005744"/>
    </source>
</evidence>
<keyword evidence="8" id="KW-0249">Electron transport</keyword>
<dbReference type="GO" id="GO:0009055">
    <property type="term" value="F:electron transfer activity"/>
    <property type="evidence" value="ECO:0007669"/>
    <property type="project" value="UniProtKB-UniRule"/>
</dbReference>
<evidence type="ECO:0000256" key="2">
    <source>
        <dbReference type="ARBA" id="ARBA00022448"/>
    </source>
</evidence>
<evidence type="ECO:0000256" key="7">
    <source>
        <dbReference type="ARBA" id="ARBA00023136"/>
    </source>
</evidence>
<evidence type="ECO:0000256" key="1">
    <source>
        <dbReference type="ARBA" id="ARBA00004141"/>
    </source>
</evidence>
<evidence type="ECO:0000256" key="6">
    <source>
        <dbReference type="ARBA" id="ARBA00023004"/>
    </source>
</evidence>
<evidence type="ECO:0000259" key="9">
    <source>
        <dbReference type="Pfam" id="PF01794"/>
    </source>
</evidence>
<feature type="transmembrane region" description="Helical" evidence="8">
    <location>
        <begin position="149"/>
        <end position="167"/>
    </location>
</feature>
<comment type="subunit">
    <text evidence="8">Heterodimer of a catalytic subunit (MsrP) and a heme-binding subunit (MsrQ).</text>
</comment>
<dbReference type="InterPro" id="IPR013130">
    <property type="entry name" value="Fe3_Rdtase_TM_dom"/>
</dbReference>
<dbReference type="GO" id="GO:0020037">
    <property type="term" value="F:heme binding"/>
    <property type="evidence" value="ECO:0007669"/>
    <property type="project" value="UniProtKB-UniRule"/>
</dbReference>
<feature type="transmembrane region" description="Helical" evidence="8">
    <location>
        <begin position="80"/>
        <end position="98"/>
    </location>
</feature>
<feature type="transmembrane region" description="Helical" evidence="8">
    <location>
        <begin position="118"/>
        <end position="137"/>
    </location>
</feature>
<keyword evidence="4 8" id="KW-0812">Transmembrane</keyword>
<dbReference type="RefSeq" id="WP_002689908.1">
    <property type="nucleotide sequence ID" value="NZ_JH600070.1"/>
</dbReference>
<evidence type="ECO:0000256" key="4">
    <source>
        <dbReference type="ARBA" id="ARBA00022692"/>
    </source>
</evidence>
<dbReference type="HAMAP" id="MF_01207">
    <property type="entry name" value="MsrQ"/>
    <property type="match status" value="1"/>
</dbReference>
<evidence type="ECO:0000313" key="10">
    <source>
        <dbReference type="EMBL" id="EIJ43033.1"/>
    </source>
</evidence>
<comment type="subcellular location">
    <subcellularLocation>
        <location evidence="8">Cell membrane</location>
        <topology evidence="8">Multi-pass membrane protein</topology>
    </subcellularLocation>
    <subcellularLocation>
        <location evidence="1">Membrane</location>
        <topology evidence="1">Multi-pass membrane protein</topology>
    </subcellularLocation>
</comment>
<keyword evidence="7 8" id="KW-0472">Membrane</keyword>
<dbReference type="STRING" id="395493.BegalDRAFT_2169"/>
<dbReference type="GO" id="GO:0030091">
    <property type="term" value="P:protein repair"/>
    <property type="evidence" value="ECO:0007669"/>
    <property type="project" value="UniProtKB-UniRule"/>
</dbReference>
<dbReference type="InterPro" id="IPR022837">
    <property type="entry name" value="MsrQ-like"/>
</dbReference>
<feature type="transmembrane region" description="Helical" evidence="8">
    <location>
        <begin position="179"/>
        <end position="198"/>
    </location>
</feature>
<sequence>MGLAPSFASVDKIIKPILFVLCLIPLFFIVFIAVQHVNPIEYFLDQTGLWALRFLLITLCITPLRKLSKWYEMIRFRRMLGLYSFFYAVLHVSTYIIFDQSLDISSIIKDIEERPFIMVGFFAFILLIPLAITSTNAMMRRLGGKRWQALHRLVYLIGIAGVLHFWWLAQSKVKLGEPFIYAICLALLLLVRYPPIMARLAKL</sequence>
<dbReference type="GO" id="GO:0010181">
    <property type="term" value="F:FMN binding"/>
    <property type="evidence" value="ECO:0007669"/>
    <property type="project" value="UniProtKB-UniRule"/>
</dbReference>
<name>I3CHE0_9GAMM</name>
<keyword evidence="6 8" id="KW-0408">Iron</keyword>
<gene>
    <name evidence="8" type="primary">msrQ</name>
    <name evidence="10" type="ORF">BegalDRAFT_2169</name>
</gene>
<dbReference type="Proteomes" id="UP000005744">
    <property type="component" value="Unassembled WGS sequence"/>
</dbReference>
<dbReference type="HOGENOM" id="CLU_080662_0_1_6"/>
<dbReference type="eggNOG" id="COG2717">
    <property type="taxonomic scope" value="Bacteria"/>
</dbReference>
<feature type="transmembrane region" description="Helical" evidence="8">
    <location>
        <begin position="49"/>
        <end position="68"/>
    </location>
</feature>
<comment type="cofactor">
    <cofactor evidence="8">
        <name>FMN</name>
        <dbReference type="ChEBI" id="CHEBI:58210"/>
    </cofactor>
    <text evidence="8">Binds 1 FMN per subunit.</text>
</comment>
<dbReference type="PANTHER" id="PTHR36964">
    <property type="entry name" value="PROTEIN-METHIONINE-SULFOXIDE REDUCTASE HEME-BINDING SUBUNIT MSRQ"/>
    <property type="match status" value="1"/>
</dbReference>
<evidence type="ECO:0000256" key="5">
    <source>
        <dbReference type="ARBA" id="ARBA00022989"/>
    </source>
</evidence>
<proteinExistence type="inferred from homology"/>